<evidence type="ECO:0000256" key="1">
    <source>
        <dbReference type="SAM" id="Coils"/>
    </source>
</evidence>
<dbReference type="RefSeq" id="XP_050500685.1">
    <property type="nucleotide sequence ID" value="XM_050644728.1"/>
</dbReference>
<evidence type="ECO:0008006" key="5">
    <source>
        <dbReference type="Google" id="ProtNLM"/>
    </source>
</evidence>
<keyword evidence="2" id="KW-0732">Signal</keyword>
<reference evidence="3" key="1">
    <citation type="submission" date="2025-05" db="UniProtKB">
        <authorList>
            <consortium name="EnsemblMetazoa"/>
        </authorList>
    </citation>
    <scope>IDENTIFICATION</scope>
</reference>
<sequence>MFNKNLIFLLQIFVLVMICMPVSCDVSTNELRNSSPHQLIESLKEEVLQKEKELKKAEEVNKSFEKMLQLLNILGQVDLFLTDRTKDMIKKLAILIEADDGTFSNEFNRRHSEKM</sequence>
<proteinExistence type="predicted"/>
<organism evidence="3 4">
    <name type="scientific">Diabrotica virgifera virgifera</name>
    <name type="common">western corn rootworm</name>
    <dbReference type="NCBI Taxonomy" id="50390"/>
    <lineage>
        <taxon>Eukaryota</taxon>
        <taxon>Metazoa</taxon>
        <taxon>Ecdysozoa</taxon>
        <taxon>Arthropoda</taxon>
        <taxon>Hexapoda</taxon>
        <taxon>Insecta</taxon>
        <taxon>Pterygota</taxon>
        <taxon>Neoptera</taxon>
        <taxon>Endopterygota</taxon>
        <taxon>Coleoptera</taxon>
        <taxon>Polyphaga</taxon>
        <taxon>Cucujiformia</taxon>
        <taxon>Chrysomeloidea</taxon>
        <taxon>Chrysomelidae</taxon>
        <taxon>Galerucinae</taxon>
        <taxon>Diabroticina</taxon>
        <taxon>Diabroticites</taxon>
        <taxon>Diabrotica</taxon>
    </lineage>
</organism>
<evidence type="ECO:0000313" key="3">
    <source>
        <dbReference type="EnsemblMetazoa" id="XP_050500685.1"/>
    </source>
</evidence>
<accession>A0ABM5JRX8</accession>
<name>A0ABM5JRX8_DIAVI</name>
<dbReference type="GeneID" id="126880675"/>
<keyword evidence="4" id="KW-1185">Reference proteome</keyword>
<protein>
    <recommendedName>
        <fullName evidence="5">Mlp lipoprotein family protein</fullName>
    </recommendedName>
</protein>
<keyword evidence="1" id="KW-0175">Coiled coil</keyword>
<evidence type="ECO:0000313" key="4">
    <source>
        <dbReference type="Proteomes" id="UP001652700"/>
    </source>
</evidence>
<dbReference type="EnsemblMetazoa" id="XM_050644728.1">
    <property type="protein sequence ID" value="XP_050500685.1"/>
    <property type="gene ID" value="LOC126880675"/>
</dbReference>
<evidence type="ECO:0000256" key="2">
    <source>
        <dbReference type="SAM" id="SignalP"/>
    </source>
</evidence>
<feature type="signal peptide" evidence="2">
    <location>
        <begin position="1"/>
        <end position="24"/>
    </location>
</feature>
<feature type="coiled-coil region" evidence="1">
    <location>
        <begin position="40"/>
        <end position="74"/>
    </location>
</feature>
<feature type="chain" id="PRO_5047242766" description="Mlp lipoprotein family protein" evidence="2">
    <location>
        <begin position="25"/>
        <end position="115"/>
    </location>
</feature>
<dbReference type="Proteomes" id="UP001652700">
    <property type="component" value="Unplaced"/>
</dbReference>